<gene>
    <name evidence="4" type="ORF">PTTG_30249</name>
</gene>
<dbReference type="OrthoDB" id="2512852at2759"/>
<dbReference type="AlphaFoldDB" id="A0A180FZG9"/>
<evidence type="ECO:0000313" key="6">
    <source>
        <dbReference type="Proteomes" id="UP000005240"/>
    </source>
</evidence>
<keyword evidence="1" id="KW-0862">Zinc</keyword>
<dbReference type="EnsemblFungi" id="PTTG_30249-t43_1">
    <property type="protein sequence ID" value="PTTG_30249-t43_1-p1"/>
    <property type="gene ID" value="PTTG_30249"/>
</dbReference>
<dbReference type="EMBL" id="ADAS02002534">
    <property type="protein sequence ID" value="OAV85815.1"/>
    <property type="molecule type" value="Genomic_DNA"/>
</dbReference>
<keyword evidence="6" id="KW-1185">Reference proteome</keyword>
<evidence type="ECO:0000313" key="4">
    <source>
        <dbReference type="EMBL" id="OAV85815.1"/>
    </source>
</evidence>
<reference evidence="4" key="1">
    <citation type="submission" date="2009-11" db="EMBL/GenBank/DDBJ databases">
        <authorList>
            <consortium name="The Broad Institute Genome Sequencing Platform"/>
            <person name="Ward D."/>
            <person name="Feldgarden M."/>
            <person name="Earl A."/>
            <person name="Young S.K."/>
            <person name="Zeng Q."/>
            <person name="Koehrsen M."/>
            <person name="Alvarado L."/>
            <person name="Berlin A."/>
            <person name="Bochicchio J."/>
            <person name="Borenstein D."/>
            <person name="Chapman S.B."/>
            <person name="Chen Z."/>
            <person name="Engels R."/>
            <person name="Freedman E."/>
            <person name="Gellesch M."/>
            <person name="Goldberg J."/>
            <person name="Griggs A."/>
            <person name="Gujja S."/>
            <person name="Heilman E."/>
            <person name="Heiman D."/>
            <person name="Hepburn T."/>
            <person name="Howarth C."/>
            <person name="Jen D."/>
            <person name="Larson L."/>
            <person name="Lewis B."/>
            <person name="Mehta T."/>
            <person name="Park D."/>
            <person name="Pearson M."/>
            <person name="Roberts A."/>
            <person name="Saif S."/>
            <person name="Shea T."/>
            <person name="Shenoy N."/>
            <person name="Sisk P."/>
            <person name="Stolte C."/>
            <person name="Sykes S."/>
            <person name="Thomson T."/>
            <person name="Walk T."/>
            <person name="White J."/>
            <person name="Yandava C."/>
            <person name="Izard J."/>
            <person name="Baranova O.V."/>
            <person name="Blanton J.M."/>
            <person name="Tanner A.C."/>
            <person name="Dewhirst F.E."/>
            <person name="Haas B."/>
            <person name="Nusbaum C."/>
            <person name="Birren B."/>
        </authorList>
    </citation>
    <scope>NUCLEOTIDE SEQUENCE [LARGE SCALE GENOMIC DNA]</scope>
    <source>
        <strain evidence="4">1-1 BBBD Race 1</strain>
    </source>
</reference>
<organism evidence="4">
    <name type="scientific">Puccinia triticina (isolate 1-1 / race 1 (BBBD))</name>
    <name type="common">Brown leaf rust fungus</name>
    <dbReference type="NCBI Taxonomy" id="630390"/>
    <lineage>
        <taxon>Eukaryota</taxon>
        <taxon>Fungi</taxon>
        <taxon>Dikarya</taxon>
        <taxon>Basidiomycota</taxon>
        <taxon>Pucciniomycotina</taxon>
        <taxon>Pucciniomycetes</taxon>
        <taxon>Pucciniales</taxon>
        <taxon>Pucciniaceae</taxon>
        <taxon>Puccinia</taxon>
    </lineage>
</organism>
<reference evidence="4" key="2">
    <citation type="submission" date="2016-05" db="EMBL/GenBank/DDBJ databases">
        <title>Comparative analysis highlights variable genome content of wheat rusts and divergence of the mating loci.</title>
        <authorList>
            <person name="Cuomo C.A."/>
            <person name="Bakkeren G."/>
            <person name="Szabo L."/>
            <person name="Khalil H."/>
            <person name="Joly D."/>
            <person name="Goldberg J."/>
            <person name="Young S."/>
            <person name="Zeng Q."/>
            <person name="Fellers J."/>
        </authorList>
    </citation>
    <scope>NUCLEOTIDE SEQUENCE [LARGE SCALE GENOMIC DNA]</scope>
    <source>
        <strain evidence="4">1-1 BBBD Race 1</strain>
    </source>
</reference>
<reference evidence="5 6" key="3">
    <citation type="journal article" date="2017" name="G3 (Bethesda)">
        <title>Comparative analysis highlights variable genome content of wheat rusts and divergence of the mating loci.</title>
        <authorList>
            <person name="Cuomo C.A."/>
            <person name="Bakkeren G."/>
            <person name="Khalil H.B."/>
            <person name="Panwar V."/>
            <person name="Joly D."/>
            <person name="Linning R."/>
            <person name="Sakthikumar S."/>
            <person name="Song X."/>
            <person name="Adiconis X."/>
            <person name="Fan L."/>
            <person name="Goldberg J.M."/>
            <person name="Levin J.Z."/>
            <person name="Young S."/>
            <person name="Zeng Q."/>
            <person name="Anikster Y."/>
            <person name="Bruce M."/>
            <person name="Wang M."/>
            <person name="Yin C."/>
            <person name="McCallum B."/>
            <person name="Szabo L.J."/>
            <person name="Hulbert S."/>
            <person name="Chen X."/>
            <person name="Fellers J.P."/>
        </authorList>
    </citation>
    <scope>NUCLEOTIDE SEQUENCE</scope>
    <source>
        <strain evidence="5">isolate 1-1 / race 1 (BBBD)</strain>
        <strain evidence="6">Isolate 1-1 / race 1 (BBBD)</strain>
    </source>
</reference>
<reference evidence="5" key="4">
    <citation type="submission" date="2025-05" db="UniProtKB">
        <authorList>
            <consortium name="EnsemblFungi"/>
        </authorList>
    </citation>
    <scope>IDENTIFICATION</scope>
    <source>
        <strain evidence="5">isolate 1-1 / race 1 (BBBD)</strain>
    </source>
</reference>
<dbReference type="STRING" id="630390.A0A180FZG9"/>
<dbReference type="SMART" id="SM00343">
    <property type="entry name" value="ZnF_C2HC"/>
    <property type="match status" value="1"/>
</dbReference>
<dbReference type="InterPro" id="IPR001878">
    <property type="entry name" value="Znf_CCHC"/>
</dbReference>
<feature type="region of interest" description="Disordered" evidence="2">
    <location>
        <begin position="26"/>
        <end position="64"/>
    </location>
</feature>
<dbReference type="GO" id="GO:0008270">
    <property type="term" value="F:zinc ion binding"/>
    <property type="evidence" value="ECO:0007669"/>
    <property type="project" value="UniProtKB-KW"/>
</dbReference>
<evidence type="ECO:0000256" key="2">
    <source>
        <dbReference type="SAM" id="MobiDB-lite"/>
    </source>
</evidence>
<dbReference type="VEuPathDB" id="FungiDB:PTTG_30249"/>
<feature type="domain" description="CCHC-type" evidence="3">
    <location>
        <begin position="360"/>
        <end position="376"/>
    </location>
</feature>
<dbReference type="GO" id="GO:0003676">
    <property type="term" value="F:nucleic acid binding"/>
    <property type="evidence" value="ECO:0007669"/>
    <property type="project" value="InterPro"/>
</dbReference>
<evidence type="ECO:0000313" key="5">
    <source>
        <dbReference type="EnsemblFungi" id="PTTG_30249-t43_1-p1"/>
    </source>
</evidence>
<sequence length="425" mass="46822">MSASDHDLDDFVPDGGLRMSNLFDSVAGSTSGNRGADETIRALTSGPRPPLGPPTPGSAINVGRNAAPHLGQAQTAGATNQPLLGNGSDLSQAQQDFLAAKLQLEQAKLVSQTAKLINDRWNDNKRLAANGNNMTQLLHQLQEIGNAHMSSGDFFFKPIKNLVFKKIARMVVLDGVHQSLVPNLQRLKTTLEMLSYLKKKFSVVSRAAQYNVWNRFLNFSVDDSDGVGMSSAMRNLYTEWNNLNVRIHSDAYFGFIFQRAVMRSSVPFKKDFEQRIENAMQNNKSKSVPKFDTLVNTFDVCKKQHEDSTLSETSLTSVAAPSVLLAANKASDFDFEAFLADVPEENWPDALDFYAATAHRCWQCGAADHYLRNCPQRAKSNQINKRLRGPGVSPFPLPTQLTQATFVGSLYTQPPQQTVPGNSNP</sequence>
<dbReference type="Proteomes" id="UP000005240">
    <property type="component" value="Unassembled WGS sequence"/>
</dbReference>
<accession>A0A180FZG9</accession>
<evidence type="ECO:0000256" key="1">
    <source>
        <dbReference type="PROSITE-ProRule" id="PRU00047"/>
    </source>
</evidence>
<keyword evidence="1" id="KW-0863">Zinc-finger</keyword>
<feature type="compositionally biased region" description="Pro residues" evidence="2">
    <location>
        <begin position="47"/>
        <end position="56"/>
    </location>
</feature>
<protein>
    <submittedName>
        <fullName evidence="5">CCHC-type domain-containing protein</fullName>
    </submittedName>
</protein>
<proteinExistence type="predicted"/>
<name>A0A180FZG9_PUCT1</name>
<keyword evidence="1" id="KW-0479">Metal-binding</keyword>
<dbReference type="PROSITE" id="PS50158">
    <property type="entry name" value="ZF_CCHC"/>
    <property type="match status" value="1"/>
</dbReference>
<evidence type="ECO:0000259" key="3">
    <source>
        <dbReference type="PROSITE" id="PS50158"/>
    </source>
</evidence>